<feature type="region of interest" description="Disordered" evidence="2">
    <location>
        <begin position="17"/>
        <end position="64"/>
    </location>
</feature>
<dbReference type="EMBL" id="JAXIOK010000017">
    <property type="protein sequence ID" value="KAK4750956.1"/>
    <property type="molecule type" value="Genomic_DNA"/>
</dbReference>
<dbReference type="GO" id="GO:0051225">
    <property type="term" value="P:spindle assembly"/>
    <property type="evidence" value="ECO:0007669"/>
    <property type="project" value="TreeGrafter"/>
</dbReference>
<dbReference type="PANTHER" id="PTHR31807">
    <property type="entry name" value="AUGMIN FAMILY MEMBER"/>
    <property type="match status" value="1"/>
</dbReference>
<dbReference type="GO" id="GO:0005737">
    <property type="term" value="C:cytoplasm"/>
    <property type="evidence" value="ECO:0007669"/>
    <property type="project" value="TreeGrafter"/>
</dbReference>
<sequence>MSISMVGNGVAAQHQMEEAVVSAAAPPPPQPTHRRPRVREVRSRFMSPVVSSSSSGDPYLPATKSPVPRYTLEIQQRHNQQQDVSTSIQRRRQLEMEPLSHADENRPETARSLDTPFAGHTKPTTAMSVYKRHPLPRSVKENGEPGAIPRTLGRNLRPGTPTVSTITDRTGSSRLKHTPRHHQHILQRSISAGATAAAKLLHANGMSMSFSGPDMKGRSDSSSTQDSDSDVDSISEKNLTSFQELRSSIPGENMENRLLERNRERSSANTSRTYLSPHSSFSSPRSSTEHLVRAGEKVVNSLFKQHPVPIDAGKLPLPPVPSSAKPGADVNRGRKVSSHQEDVHTLRLLHNHYMQWRIANAKAEVSMQVQRREVERTIYSLSLQIADMHDSVKKKRAQVEALRRIKNVSALLESQMPHLEEWSALEEEGYLTCLSEAIQSLLNASFQLPVGANVRVDVKEVGEALASAVKIMEAVALHVECFTPKAEELEVFMPELARVAGNERICVEECGRLLYKTYLSQVEECSLRGQVIQLQKQARIPCS</sequence>
<feature type="compositionally biased region" description="Low complexity" evidence="2">
    <location>
        <begin position="44"/>
        <end position="55"/>
    </location>
</feature>
<feature type="compositionally biased region" description="Low complexity" evidence="2">
    <location>
        <begin position="276"/>
        <end position="286"/>
    </location>
</feature>
<name>A0AAN7JP12_9MYRT</name>
<feature type="region of interest" description="Disordered" evidence="2">
    <location>
        <begin position="136"/>
        <end position="182"/>
    </location>
</feature>
<dbReference type="InterPro" id="IPR007573">
    <property type="entry name" value="QWRF"/>
</dbReference>
<evidence type="ECO:0000313" key="3">
    <source>
        <dbReference type="EMBL" id="KAK4750956.1"/>
    </source>
</evidence>
<feature type="compositionally biased region" description="Polar residues" evidence="2">
    <location>
        <begin position="236"/>
        <end position="246"/>
    </location>
</feature>
<organism evidence="3 4">
    <name type="scientific">Trapa incisa</name>
    <dbReference type="NCBI Taxonomy" id="236973"/>
    <lineage>
        <taxon>Eukaryota</taxon>
        <taxon>Viridiplantae</taxon>
        <taxon>Streptophyta</taxon>
        <taxon>Embryophyta</taxon>
        <taxon>Tracheophyta</taxon>
        <taxon>Spermatophyta</taxon>
        <taxon>Magnoliopsida</taxon>
        <taxon>eudicotyledons</taxon>
        <taxon>Gunneridae</taxon>
        <taxon>Pentapetalae</taxon>
        <taxon>rosids</taxon>
        <taxon>malvids</taxon>
        <taxon>Myrtales</taxon>
        <taxon>Lythraceae</taxon>
        <taxon>Trapa</taxon>
    </lineage>
</organism>
<feature type="compositionally biased region" description="Polar residues" evidence="2">
    <location>
        <begin position="161"/>
        <end position="173"/>
    </location>
</feature>
<dbReference type="GO" id="GO:0005880">
    <property type="term" value="C:nuclear microtubule"/>
    <property type="evidence" value="ECO:0007669"/>
    <property type="project" value="TreeGrafter"/>
</dbReference>
<dbReference type="Pfam" id="PF04484">
    <property type="entry name" value="QWRF"/>
    <property type="match status" value="1"/>
</dbReference>
<dbReference type="Proteomes" id="UP001345219">
    <property type="component" value="Chromosome 4"/>
</dbReference>
<feature type="compositionally biased region" description="Basic and acidic residues" evidence="2">
    <location>
        <begin position="97"/>
        <end position="111"/>
    </location>
</feature>
<evidence type="ECO:0000256" key="1">
    <source>
        <dbReference type="ARBA" id="ARBA00010016"/>
    </source>
</evidence>
<feature type="region of interest" description="Disordered" evidence="2">
    <location>
        <begin position="208"/>
        <end position="289"/>
    </location>
</feature>
<dbReference type="AlphaFoldDB" id="A0AAN7JP12"/>
<feature type="region of interest" description="Disordered" evidence="2">
    <location>
        <begin position="313"/>
        <end position="339"/>
    </location>
</feature>
<accession>A0AAN7JP12</accession>
<comment type="similarity">
    <text evidence="1">Belongs to the QWRF family.</text>
</comment>
<evidence type="ECO:0000313" key="4">
    <source>
        <dbReference type="Proteomes" id="UP001345219"/>
    </source>
</evidence>
<feature type="compositionally biased region" description="Basic and acidic residues" evidence="2">
    <location>
        <begin position="254"/>
        <end position="266"/>
    </location>
</feature>
<keyword evidence="4" id="KW-1185">Reference proteome</keyword>
<evidence type="ECO:0000256" key="2">
    <source>
        <dbReference type="SAM" id="MobiDB-lite"/>
    </source>
</evidence>
<reference evidence="3 4" key="1">
    <citation type="journal article" date="2023" name="Hortic Res">
        <title>Pangenome of water caltrop reveals structural variations and asymmetric subgenome divergence after allopolyploidization.</title>
        <authorList>
            <person name="Zhang X."/>
            <person name="Chen Y."/>
            <person name="Wang L."/>
            <person name="Yuan Y."/>
            <person name="Fang M."/>
            <person name="Shi L."/>
            <person name="Lu R."/>
            <person name="Comes H.P."/>
            <person name="Ma Y."/>
            <person name="Chen Y."/>
            <person name="Huang G."/>
            <person name="Zhou Y."/>
            <person name="Zheng Z."/>
            <person name="Qiu Y."/>
        </authorList>
    </citation>
    <scope>NUCLEOTIDE SEQUENCE [LARGE SCALE GENOMIC DNA]</scope>
    <source>
        <tissue evidence="3">Roots</tissue>
    </source>
</reference>
<gene>
    <name evidence="3" type="ORF">SAY87_004438</name>
</gene>
<evidence type="ECO:0008006" key="5">
    <source>
        <dbReference type="Google" id="ProtNLM"/>
    </source>
</evidence>
<proteinExistence type="inferred from homology"/>
<feature type="region of interest" description="Disordered" evidence="2">
    <location>
        <begin position="97"/>
        <end position="122"/>
    </location>
</feature>
<protein>
    <recommendedName>
        <fullName evidence="5">Protein ENDOSPERM DEFECTIVE 1</fullName>
    </recommendedName>
</protein>
<dbReference type="PANTHER" id="PTHR31807:SF6">
    <property type="entry name" value="PROTEIN ENDOSPERM DEFECTIVE 1-RELATED"/>
    <property type="match status" value="1"/>
</dbReference>
<comment type="caution">
    <text evidence="3">The sequence shown here is derived from an EMBL/GenBank/DDBJ whole genome shotgun (WGS) entry which is preliminary data.</text>
</comment>
<dbReference type="GO" id="GO:0008017">
    <property type="term" value="F:microtubule binding"/>
    <property type="evidence" value="ECO:0007669"/>
    <property type="project" value="TreeGrafter"/>
</dbReference>